<sequence>MILGVLISGCSPQDSTQASGTLERERISLLSTASEIIIELPVKEGSKVEKGQLLLQLDNKNQKAILAKARAELAQAKANLTKMSNGERVEDIDAAKANLANAKAKLIDAQKHYTRMSELLGKKLVSISERDNALAERDATKATYDSAYQTWQKLTKGNRVEDIESAQAQLAAAKAEVVLQRHKLDELSIIATRDGILDSLPYHLGERVPDRAVVAIVQANAKPYARVYMPEPYKHKIHAGVSLNVHIDGVDEAMKGTVRWISVEPAFTPYRTMTEEDRSRLVYLTEIDLPEAANSLPAGIPLQVDLEGI</sequence>
<dbReference type="Gene3D" id="2.40.30.170">
    <property type="match status" value="1"/>
</dbReference>
<organism evidence="5 6">
    <name type="scientific">Vibrio algivorus</name>
    <dbReference type="NCBI Taxonomy" id="1667024"/>
    <lineage>
        <taxon>Bacteria</taxon>
        <taxon>Pseudomonadati</taxon>
        <taxon>Pseudomonadota</taxon>
        <taxon>Gammaproteobacteria</taxon>
        <taxon>Vibrionales</taxon>
        <taxon>Vibrionaceae</taxon>
        <taxon>Vibrio</taxon>
    </lineage>
</organism>
<dbReference type="InterPro" id="IPR059052">
    <property type="entry name" value="HH_YbhG-like"/>
</dbReference>
<feature type="coiled-coil region" evidence="3">
    <location>
        <begin position="59"/>
        <end position="112"/>
    </location>
</feature>
<dbReference type="InterPro" id="IPR050465">
    <property type="entry name" value="UPF0194_transport"/>
</dbReference>
<evidence type="ECO:0000256" key="3">
    <source>
        <dbReference type="SAM" id="Coils"/>
    </source>
</evidence>
<evidence type="ECO:0000256" key="1">
    <source>
        <dbReference type="ARBA" id="ARBA00004196"/>
    </source>
</evidence>
<evidence type="ECO:0000313" key="5">
    <source>
        <dbReference type="EMBL" id="GLT16168.1"/>
    </source>
</evidence>
<dbReference type="SUPFAM" id="SSF111369">
    <property type="entry name" value="HlyD-like secretion proteins"/>
    <property type="match status" value="2"/>
</dbReference>
<dbReference type="Gene3D" id="2.40.50.100">
    <property type="match status" value="2"/>
</dbReference>
<reference evidence="6" key="1">
    <citation type="journal article" date="2019" name="Int. J. Syst. Evol. Microbiol.">
        <title>The Global Catalogue of Microorganisms (GCM) 10K type strain sequencing project: providing services to taxonomists for standard genome sequencing and annotation.</title>
        <authorList>
            <consortium name="The Broad Institute Genomics Platform"/>
            <consortium name="The Broad Institute Genome Sequencing Center for Infectious Disease"/>
            <person name="Wu L."/>
            <person name="Ma J."/>
        </authorList>
    </citation>
    <scope>NUCLEOTIDE SEQUENCE [LARGE SCALE GENOMIC DNA]</scope>
    <source>
        <strain evidence="6">NBRC 111146</strain>
    </source>
</reference>
<comment type="caution">
    <text evidence="5">The sequence shown here is derived from an EMBL/GenBank/DDBJ whole genome shotgun (WGS) entry which is preliminary data.</text>
</comment>
<feature type="domain" description="YbhG-like alpha-helical hairpin" evidence="4">
    <location>
        <begin position="57"/>
        <end position="185"/>
    </location>
</feature>
<comment type="subcellular location">
    <subcellularLocation>
        <location evidence="1">Cell envelope</location>
    </subcellularLocation>
</comment>
<evidence type="ECO:0000256" key="2">
    <source>
        <dbReference type="ARBA" id="ARBA00023054"/>
    </source>
</evidence>
<dbReference type="Gene3D" id="1.10.287.470">
    <property type="entry name" value="Helix hairpin bin"/>
    <property type="match status" value="2"/>
</dbReference>
<accession>A0ABQ6ESP8</accession>
<protein>
    <submittedName>
        <fullName evidence="5">Membrane protein</fullName>
    </submittedName>
</protein>
<dbReference type="PANTHER" id="PTHR32347">
    <property type="entry name" value="EFFLUX SYSTEM COMPONENT YKNX-RELATED"/>
    <property type="match status" value="1"/>
</dbReference>
<dbReference type="Proteomes" id="UP001157156">
    <property type="component" value="Unassembled WGS sequence"/>
</dbReference>
<dbReference type="EMBL" id="BSPV01000020">
    <property type="protein sequence ID" value="GLT16168.1"/>
    <property type="molecule type" value="Genomic_DNA"/>
</dbReference>
<name>A0ABQ6ESP8_9VIBR</name>
<keyword evidence="2 3" id="KW-0175">Coiled coil</keyword>
<gene>
    <name evidence="5" type="ORF">GCM10007931_31440</name>
</gene>
<dbReference type="PANTHER" id="PTHR32347:SF29">
    <property type="entry name" value="UPF0194 MEMBRANE PROTEIN YBHG"/>
    <property type="match status" value="1"/>
</dbReference>
<evidence type="ECO:0000259" key="4">
    <source>
        <dbReference type="Pfam" id="PF25881"/>
    </source>
</evidence>
<evidence type="ECO:0000313" key="6">
    <source>
        <dbReference type="Proteomes" id="UP001157156"/>
    </source>
</evidence>
<keyword evidence="6" id="KW-1185">Reference proteome</keyword>
<proteinExistence type="predicted"/>
<dbReference type="Pfam" id="PF25881">
    <property type="entry name" value="HH_YBHG"/>
    <property type="match status" value="1"/>
</dbReference>